<gene>
    <name evidence="1" type="ORF">CTRU02_210675</name>
</gene>
<evidence type="ECO:0000313" key="2">
    <source>
        <dbReference type="Proteomes" id="UP000805649"/>
    </source>
</evidence>
<protein>
    <submittedName>
        <fullName evidence="1">Methyltransferase domain-containing protein</fullName>
    </submittedName>
</protein>
<reference evidence="1 2" key="1">
    <citation type="journal article" date="2020" name="Phytopathology">
        <title>Genome Sequence Resources of Colletotrichum truncatum, C. plurivorum, C. musicola, and C. sojae: Four Species Pathogenic to Soybean (Glycine max).</title>
        <authorList>
            <person name="Rogerio F."/>
            <person name="Boufleur T.R."/>
            <person name="Ciampi-Guillardi M."/>
            <person name="Sukno S.A."/>
            <person name="Thon M.R."/>
            <person name="Massola Junior N.S."/>
            <person name="Baroncelli R."/>
        </authorList>
    </citation>
    <scope>NUCLEOTIDE SEQUENCE [LARGE SCALE GENOMIC DNA]</scope>
    <source>
        <strain evidence="1 2">CMES1059</strain>
    </source>
</reference>
<keyword evidence="1" id="KW-0808">Transferase</keyword>
<dbReference type="EMBL" id="VUJX02000007">
    <property type="protein sequence ID" value="KAL0933876.1"/>
    <property type="molecule type" value="Genomic_DNA"/>
</dbReference>
<organism evidence="1 2">
    <name type="scientific">Colletotrichum truncatum</name>
    <name type="common">Anthracnose fungus</name>
    <name type="synonym">Colletotrichum capsici</name>
    <dbReference type="NCBI Taxonomy" id="5467"/>
    <lineage>
        <taxon>Eukaryota</taxon>
        <taxon>Fungi</taxon>
        <taxon>Dikarya</taxon>
        <taxon>Ascomycota</taxon>
        <taxon>Pezizomycotina</taxon>
        <taxon>Sordariomycetes</taxon>
        <taxon>Hypocreomycetidae</taxon>
        <taxon>Glomerellales</taxon>
        <taxon>Glomerellaceae</taxon>
        <taxon>Colletotrichum</taxon>
        <taxon>Colletotrichum truncatum species complex</taxon>
    </lineage>
</organism>
<keyword evidence="1" id="KW-0489">Methyltransferase</keyword>
<name>A0ACC3YQY5_COLTU</name>
<keyword evidence="2" id="KW-1185">Reference proteome</keyword>
<accession>A0ACC3YQY5</accession>
<comment type="caution">
    <text evidence="1">The sequence shown here is derived from an EMBL/GenBank/DDBJ whole genome shotgun (WGS) entry which is preliminary data.</text>
</comment>
<proteinExistence type="predicted"/>
<sequence length="284" mass="32374">MPTEYKMPNDETENDRLDLQHNLLLMTFDDKLGNAPPNEKGAKVGRVLDIGTGSGIWAIDFGDEHPEAEVLGIDLSAAFPDFTPPNVKFEIDDLEEPWTYSRPFDYIHSRMMNGSVGDWELYAQRCFDNLNPGGYVEFNEANIAPMCDDDTLKPDSMMVKISTLVQQASEQFGRPARDAKDLKAVLIKAGFVDVKLLQFKWPTNTWPKEQRFKELGTWGHENIMSAWEGLCPAMLTRAHDWTREEVIVAMAELRKELRDRSIHAYHTVYSIYGRKPKASELETA</sequence>
<dbReference type="Proteomes" id="UP000805649">
    <property type="component" value="Unassembled WGS sequence"/>
</dbReference>
<evidence type="ECO:0000313" key="1">
    <source>
        <dbReference type="EMBL" id="KAL0933876.1"/>
    </source>
</evidence>